<sequence>MATLPQWRRLVFFEKEPVRLPGEDEQLLSLPPGLSVCDSGRGSLLFGDILEF</sequence>
<dbReference type="Proteomes" id="UP001295444">
    <property type="component" value="Chromosome 10"/>
</dbReference>
<protein>
    <submittedName>
        <fullName evidence="1">Vacuolar sorting-associated 11 homolog</fullName>
    </submittedName>
</protein>
<name>A0AAD1T8T3_PELCU</name>
<reference evidence="1" key="1">
    <citation type="submission" date="2022-03" db="EMBL/GenBank/DDBJ databases">
        <authorList>
            <person name="Alioto T."/>
            <person name="Alioto T."/>
            <person name="Gomez Garrido J."/>
        </authorList>
    </citation>
    <scope>NUCLEOTIDE SEQUENCE</scope>
</reference>
<accession>A0AAD1T8T3</accession>
<dbReference type="AlphaFoldDB" id="A0AAD1T8T3"/>
<gene>
    <name evidence="1" type="ORF">PECUL_23A052304</name>
</gene>
<keyword evidence="2" id="KW-1185">Reference proteome</keyword>
<evidence type="ECO:0000313" key="1">
    <source>
        <dbReference type="EMBL" id="CAH2319596.1"/>
    </source>
</evidence>
<evidence type="ECO:0000313" key="2">
    <source>
        <dbReference type="Proteomes" id="UP001295444"/>
    </source>
</evidence>
<dbReference type="EMBL" id="OW240921">
    <property type="protein sequence ID" value="CAH2319596.1"/>
    <property type="molecule type" value="Genomic_DNA"/>
</dbReference>
<organism evidence="1 2">
    <name type="scientific">Pelobates cultripes</name>
    <name type="common">Western spadefoot toad</name>
    <dbReference type="NCBI Taxonomy" id="61616"/>
    <lineage>
        <taxon>Eukaryota</taxon>
        <taxon>Metazoa</taxon>
        <taxon>Chordata</taxon>
        <taxon>Craniata</taxon>
        <taxon>Vertebrata</taxon>
        <taxon>Euteleostomi</taxon>
        <taxon>Amphibia</taxon>
        <taxon>Batrachia</taxon>
        <taxon>Anura</taxon>
        <taxon>Pelobatoidea</taxon>
        <taxon>Pelobatidae</taxon>
        <taxon>Pelobates</taxon>
    </lineage>
</organism>
<proteinExistence type="predicted"/>